<keyword evidence="1" id="KW-0813">Transport</keyword>
<keyword evidence="2" id="KW-0547">Nucleotide-binding</keyword>
<gene>
    <name evidence="5" type="ORF">HW564_18360</name>
</gene>
<dbReference type="InterPro" id="IPR027417">
    <property type="entry name" value="P-loop_NTPase"/>
</dbReference>
<organism evidence="5 6">
    <name type="scientific">Ruegeria pomeroyi</name>
    <dbReference type="NCBI Taxonomy" id="89184"/>
    <lineage>
        <taxon>Bacteria</taxon>
        <taxon>Pseudomonadati</taxon>
        <taxon>Pseudomonadota</taxon>
        <taxon>Alphaproteobacteria</taxon>
        <taxon>Rhodobacterales</taxon>
        <taxon>Roseobacteraceae</taxon>
        <taxon>Ruegeria</taxon>
    </lineage>
</organism>
<dbReference type="PANTHER" id="PTHR45772">
    <property type="entry name" value="CONSERVED COMPONENT OF ABC TRANSPORTER FOR NATURAL AMINO ACIDS-RELATED"/>
    <property type="match status" value="1"/>
</dbReference>
<dbReference type="GO" id="GO:0016887">
    <property type="term" value="F:ATP hydrolysis activity"/>
    <property type="evidence" value="ECO:0007669"/>
    <property type="project" value="InterPro"/>
</dbReference>
<dbReference type="GO" id="GO:0005524">
    <property type="term" value="F:ATP binding"/>
    <property type="evidence" value="ECO:0007669"/>
    <property type="project" value="UniProtKB-KW"/>
</dbReference>
<protein>
    <submittedName>
        <fullName evidence="5">ABC transporter ATP-binding protein</fullName>
    </submittedName>
</protein>
<comment type="caution">
    <text evidence="5">The sequence shown here is derived from an EMBL/GenBank/DDBJ whole genome shotgun (WGS) entry which is preliminary data.</text>
</comment>
<dbReference type="GO" id="GO:0015192">
    <property type="term" value="F:L-phenylalanine transmembrane transporter activity"/>
    <property type="evidence" value="ECO:0007669"/>
    <property type="project" value="TreeGrafter"/>
</dbReference>
<dbReference type="Pfam" id="PF00005">
    <property type="entry name" value="ABC_tran"/>
    <property type="match status" value="1"/>
</dbReference>
<dbReference type="AlphaFoldDB" id="A0A850LN53"/>
<evidence type="ECO:0000313" key="5">
    <source>
        <dbReference type="EMBL" id="NVK98895.1"/>
    </source>
</evidence>
<dbReference type="Gene3D" id="3.40.50.300">
    <property type="entry name" value="P-loop containing nucleotide triphosphate hydrolases"/>
    <property type="match status" value="1"/>
</dbReference>
<dbReference type="InterPro" id="IPR051120">
    <property type="entry name" value="ABC_AA/LPS_Transport"/>
</dbReference>
<dbReference type="OMA" id="MSIKFQI"/>
<name>A0A850LN53_9RHOB</name>
<dbReference type="RefSeq" id="WP_011048240.1">
    <property type="nucleotide sequence ID" value="NZ_CP076685.1"/>
</dbReference>
<keyword evidence="3 5" id="KW-0067">ATP-binding</keyword>
<dbReference type="GO" id="GO:1903805">
    <property type="term" value="P:L-valine import across plasma membrane"/>
    <property type="evidence" value="ECO:0007669"/>
    <property type="project" value="TreeGrafter"/>
</dbReference>
<accession>A0A850LN53</accession>
<dbReference type="GO" id="GO:0015808">
    <property type="term" value="P:L-alanine transport"/>
    <property type="evidence" value="ECO:0007669"/>
    <property type="project" value="TreeGrafter"/>
</dbReference>
<dbReference type="PROSITE" id="PS50893">
    <property type="entry name" value="ABC_TRANSPORTER_2"/>
    <property type="match status" value="1"/>
</dbReference>
<dbReference type="GO" id="GO:1903806">
    <property type="term" value="P:L-isoleucine import across plasma membrane"/>
    <property type="evidence" value="ECO:0007669"/>
    <property type="project" value="TreeGrafter"/>
</dbReference>
<evidence type="ECO:0000313" key="6">
    <source>
        <dbReference type="Proteomes" id="UP000565723"/>
    </source>
</evidence>
<dbReference type="GO" id="GO:0015188">
    <property type="term" value="F:L-isoleucine transmembrane transporter activity"/>
    <property type="evidence" value="ECO:0007669"/>
    <property type="project" value="TreeGrafter"/>
</dbReference>
<dbReference type="EMBL" id="JABXIY010000051">
    <property type="protein sequence ID" value="NVK98895.1"/>
    <property type="molecule type" value="Genomic_DNA"/>
</dbReference>
<dbReference type="InterPro" id="IPR003593">
    <property type="entry name" value="AAA+_ATPase"/>
</dbReference>
<evidence type="ECO:0000256" key="1">
    <source>
        <dbReference type="ARBA" id="ARBA00022448"/>
    </source>
</evidence>
<sequence>MAEDAHGFLELRGVTKRYGALAAVDGVDFTVDRGEVIGIGGPNGAGKTTFFDLISGLTRTTEGTIRFRDQDITGLAPHRLCRLGMARTFQLNSGFDNMTVFENLLAARAFGRRSAGGWLLTARADKQATQVLLDEIGLADIASDPVAGIPILARKKLMIATALIGEPDILLLDEPVGGLTPPEIDELIDLMLGLKSRGMTLVFIEHVMRFLTAVADRAVMMHQGRIIYDGTPGGLANDKTVAEVYLGSAGLGGMA</sequence>
<feature type="domain" description="ABC transporter" evidence="4">
    <location>
        <begin position="9"/>
        <end position="248"/>
    </location>
</feature>
<dbReference type="GO" id="GO:0042941">
    <property type="term" value="P:D-alanine transmembrane transport"/>
    <property type="evidence" value="ECO:0007669"/>
    <property type="project" value="TreeGrafter"/>
</dbReference>
<evidence type="ECO:0000259" key="4">
    <source>
        <dbReference type="PROSITE" id="PS50893"/>
    </source>
</evidence>
<dbReference type="GO" id="GO:0005886">
    <property type="term" value="C:plasma membrane"/>
    <property type="evidence" value="ECO:0007669"/>
    <property type="project" value="TreeGrafter"/>
</dbReference>
<dbReference type="Proteomes" id="UP000565723">
    <property type="component" value="Unassembled WGS sequence"/>
</dbReference>
<proteinExistence type="predicted"/>
<dbReference type="InterPro" id="IPR003439">
    <property type="entry name" value="ABC_transporter-like_ATP-bd"/>
</dbReference>
<dbReference type="SMART" id="SM00382">
    <property type="entry name" value="AAA"/>
    <property type="match status" value="1"/>
</dbReference>
<evidence type="ECO:0000256" key="3">
    <source>
        <dbReference type="ARBA" id="ARBA00022840"/>
    </source>
</evidence>
<reference evidence="5 6" key="1">
    <citation type="journal article" date="2020" name="Proc. Natl. Acad. Sci. U.S.A.">
        <title>Ecological drivers of bacterial community assembly in synthetic phycospheres.</title>
        <authorList>
            <person name="Fu H."/>
            <person name="Uchimiya M."/>
            <person name="Gore J."/>
            <person name="Moran M.A."/>
        </authorList>
    </citation>
    <scope>NUCLEOTIDE SEQUENCE [LARGE SCALE GENOMIC DNA]</scope>
    <source>
        <strain evidence="5">HF-Din03</strain>
    </source>
</reference>
<dbReference type="SUPFAM" id="SSF52540">
    <property type="entry name" value="P-loop containing nucleoside triphosphate hydrolases"/>
    <property type="match status" value="1"/>
</dbReference>
<dbReference type="PANTHER" id="PTHR45772:SF7">
    <property type="entry name" value="AMINO ACID ABC TRANSPORTER ATP-BINDING PROTEIN"/>
    <property type="match status" value="1"/>
</dbReference>
<dbReference type="CDD" id="cd03219">
    <property type="entry name" value="ABC_Mj1267_LivG_branched"/>
    <property type="match status" value="1"/>
</dbReference>
<dbReference type="GO" id="GO:0005304">
    <property type="term" value="F:L-valine transmembrane transporter activity"/>
    <property type="evidence" value="ECO:0007669"/>
    <property type="project" value="TreeGrafter"/>
</dbReference>
<evidence type="ECO:0000256" key="2">
    <source>
        <dbReference type="ARBA" id="ARBA00022741"/>
    </source>
</evidence>